<dbReference type="AlphaFoldDB" id="A0AAE0G5X7"/>
<organism evidence="1 2">
    <name type="scientific">Cymbomonas tetramitiformis</name>
    <dbReference type="NCBI Taxonomy" id="36881"/>
    <lineage>
        <taxon>Eukaryota</taxon>
        <taxon>Viridiplantae</taxon>
        <taxon>Chlorophyta</taxon>
        <taxon>Pyramimonadophyceae</taxon>
        <taxon>Pyramimonadales</taxon>
        <taxon>Pyramimonadaceae</taxon>
        <taxon>Cymbomonas</taxon>
    </lineage>
</organism>
<accession>A0AAE0G5X7</accession>
<name>A0AAE0G5X7_9CHLO</name>
<dbReference type="Proteomes" id="UP001190700">
    <property type="component" value="Unassembled WGS sequence"/>
</dbReference>
<protein>
    <submittedName>
        <fullName evidence="1">Uncharacterized protein</fullName>
    </submittedName>
</protein>
<gene>
    <name evidence="1" type="ORF">CYMTET_19523</name>
</gene>
<keyword evidence="2" id="KW-1185">Reference proteome</keyword>
<proteinExistence type="predicted"/>
<sequence>MLPDILQDAETKVDTGTSESVQSQLLEATHQLSKHMNTLTVQVNMEMHRKARVGAENGLWILLDLHHIKLCFAFDISAQLPWCFSQRPEGEGRAAGAGEAAAGGPATGGELAAGALGGDPQAAGGRRYSNGGGAALVRAALVMRAGDSRLRGGVDASAERPVHSWQLGHVETARSLRMGRGHVTHPGPPMRHFLQGSRTRALSVAHHKQQDVAVSLEHITDALRKEQRGQRVRTKRRLVVSLQAVSGLPEPLEV</sequence>
<evidence type="ECO:0000313" key="1">
    <source>
        <dbReference type="EMBL" id="KAK3272171.1"/>
    </source>
</evidence>
<evidence type="ECO:0000313" key="2">
    <source>
        <dbReference type="Proteomes" id="UP001190700"/>
    </source>
</evidence>
<comment type="caution">
    <text evidence="1">The sequence shown here is derived from an EMBL/GenBank/DDBJ whole genome shotgun (WGS) entry which is preliminary data.</text>
</comment>
<dbReference type="EMBL" id="LGRX02009116">
    <property type="protein sequence ID" value="KAK3272171.1"/>
    <property type="molecule type" value="Genomic_DNA"/>
</dbReference>
<reference evidence="1 2" key="1">
    <citation type="journal article" date="2015" name="Genome Biol. Evol.">
        <title>Comparative Genomics of a Bacterivorous Green Alga Reveals Evolutionary Causalities and Consequences of Phago-Mixotrophic Mode of Nutrition.</title>
        <authorList>
            <person name="Burns J.A."/>
            <person name="Paasch A."/>
            <person name="Narechania A."/>
            <person name="Kim E."/>
        </authorList>
    </citation>
    <scope>NUCLEOTIDE SEQUENCE [LARGE SCALE GENOMIC DNA]</scope>
    <source>
        <strain evidence="1 2">PLY_AMNH</strain>
    </source>
</reference>